<sequence length="162" mass="18545">MNEALGDKWRWIYPNHSATKWDLMKSLPNGQRQAFNVDFRPQMDNQVADYTLMPVGLLLALESDTSIHIYGWNRLLCDEEDEDTITLEAGDMLLFRGDMIHAGASYDKKNVRVHAYLKRDDDEDDGDQDTYFVPILGDHFPTFADAAKKKIKISEMTGNAEV</sequence>
<dbReference type="Proteomes" id="UP001209570">
    <property type="component" value="Unassembled WGS sequence"/>
</dbReference>
<reference evidence="1" key="1">
    <citation type="submission" date="2021-12" db="EMBL/GenBank/DDBJ databases">
        <title>Prjna785345.</title>
        <authorList>
            <person name="Rujirawat T."/>
            <person name="Krajaejun T."/>
        </authorList>
    </citation>
    <scope>NUCLEOTIDE SEQUENCE</scope>
    <source>
        <strain evidence="1">Pi057C3</strain>
    </source>
</reference>
<proteinExistence type="predicted"/>
<evidence type="ECO:0008006" key="3">
    <source>
        <dbReference type="Google" id="ProtNLM"/>
    </source>
</evidence>
<dbReference type="AlphaFoldDB" id="A0AAD5LF32"/>
<gene>
    <name evidence="1" type="ORF">P43SY_003849</name>
</gene>
<name>A0AAD5LF32_PYTIN</name>
<organism evidence="1 2">
    <name type="scientific">Pythium insidiosum</name>
    <name type="common">Pythiosis disease agent</name>
    <dbReference type="NCBI Taxonomy" id="114742"/>
    <lineage>
        <taxon>Eukaryota</taxon>
        <taxon>Sar</taxon>
        <taxon>Stramenopiles</taxon>
        <taxon>Oomycota</taxon>
        <taxon>Peronosporomycetes</taxon>
        <taxon>Pythiales</taxon>
        <taxon>Pythiaceae</taxon>
        <taxon>Pythium</taxon>
    </lineage>
</organism>
<comment type="caution">
    <text evidence="1">The sequence shown here is derived from an EMBL/GenBank/DDBJ whole genome shotgun (WGS) entry which is preliminary data.</text>
</comment>
<protein>
    <recommendedName>
        <fullName evidence="3">Phytanoyl-CoA dioxygenase</fullName>
    </recommendedName>
</protein>
<dbReference type="EMBL" id="JAKCXM010000303">
    <property type="protein sequence ID" value="KAJ0396262.1"/>
    <property type="molecule type" value="Genomic_DNA"/>
</dbReference>
<keyword evidence="2" id="KW-1185">Reference proteome</keyword>
<accession>A0AAD5LF32</accession>
<evidence type="ECO:0000313" key="2">
    <source>
        <dbReference type="Proteomes" id="UP001209570"/>
    </source>
</evidence>
<evidence type="ECO:0000313" key="1">
    <source>
        <dbReference type="EMBL" id="KAJ0396262.1"/>
    </source>
</evidence>